<proteinExistence type="predicted"/>
<gene>
    <name evidence="2" type="ORF">BJ878DRAFT_536240</name>
</gene>
<organism evidence="2 3">
    <name type="scientific">Calycina marina</name>
    <dbReference type="NCBI Taxonomy" id="1763456"/>
    <lineage>
        <taxon>Eukaryota</taxon>
        <taxon>Fungi</taxon>
        <taxon>Dikarya</taxon>
        <taxon>Ascomycota</taxon>
        <taxon>Pezizomycotina</taxon>
        <taxon>Leotiomycetes</taxon>
        <taxon>Helotiales</taxon>
        <taxon>Pezizellaceae</taxon>
        <taxon>Calycina</taxon>
    </lineage>
</organism>
<dbReference type="AlphaFoldDB" id="A0A9P8CCE8"/>
<keyword evidence="3" id="KW-1185">Reference proteome</keyword>
<accession>A0A9P8CCE8</accession>
<dbReference type="OrthoDB" id="1600564at2759"/>
<feature type="signal peptide" evidence="1">
    <location>
        <begin position="1"/>
        <end position="22"/>
    </location>
</feature>
<reference evidence="2" key="1">
    <citation type="journal article" date="2021" name="IMA Fungus">
        <title>Genomic characterization of three marine fungi, including Emericellopsis atlantica sp. nov. with signatures of a generalist lifestyle and marine biomass degradation.</title>
        <authorList>
            <person name="Hagestad O.C."/>
            <person name="Hou L."/>
            <person name="Andersen J.H."/>
            <person name="Hansen E.H."/>
            <person name="Altermark B."/>
            <person name="Li C."/>
            <person name="Kuhnert E."/>
            <person name="Cox R.J."/>
            <person name="Crous P.W."/>
            <person name="Spatafora J.W."/>
            <person name="Lail K."/>
            <person name="Amirebrahimi M."/>
            <person name="Lipzen A."/>
            <person name="Pangilinan J."/>
            <person name="Andreopoulos W."/>
            <person name="Hayes R.D."/>
            <person name="Ng V."/>
            <person name="Grigoriev I.V."/>
            <person name="Jackson S.A."/>
            <person name="Sutton T.D.S."/>
            <person name="Dobson A.D.W."/>
            <person name="Rama T."/>
        </authorList>
    </citation>
    <scope>NUCLEOTIDE SEQUENCE</scope>
    <source>
        <strain evidence="2">TRa3180A</strain>
    </source>
</reference>
<dbReference type="Proteomes" id="UP000887226">
    <property type="component" value="Unassembled WGS sequence"/>
</dbReference>
<protein>
    <submittedName>
        <fullName evidence="2">GDSL Lipase/Acylhydrolase family protein</fullName>
    </submittedName>
</protein>
<evidence type="ECO:0000313" key="2">
    <source>
        <dbReference type="EMBL" id="KAG9241889.1"/>
    </source>
</evidence>
<evidence type="ECO:0000313" key="3">
    <source>
        <dbReference type="Proteomes" id="UP000887226"/>
    </source>
</evidence>
<comment type="caution">
    <text evidence="2">The sequence shown here is derived from an EMBL/GenBank/DDBJ whole genome shotgun (WGS) entry which is preliminary data.</text>
</comment>
<name>A0A9P8CCE8_9HELO</name>
<keyword evidence="1" id="KW-0732">Signal</keyword>
<dbReference type="EMBL" id="MU254142">
    <property type="protein sequence ID" value="KAG9241889.1"/>
    <property type="molecule type" value="Genomic_DNA"/>
</dbReference>
<evidence type="ECO:0000256" key="1">
    <source>
        <dbReference type="SAM" id="SignalP"/>
    </source>
</evidence>
<feature type="chain" id="PRO_5040437712" evidence="1">
    <location>
        <begin position="23"/>
        <end position="252"/>
    </location>
</feature>
<sequence length="252" mass="28433">MIQLSCWQALLWLAITPASVQLTNLTSLVLFGDNHTDEGITAFAQYLNQYSPSVKFYDYAVSSARNGENEIQNPSFLADNVNNLANGILFTDVQPQDLAITAYIDYMYQQFDRLYAISARSCILINVAPLDLTLEFAAPGLGDLNATEYWTDKLSYNPNITQIYEKKKKCVTLVNAIANRYPSSSTAVFDMNALKLCWSSPCNTAATRGSWYDEPHPSEETDRIIAQVSQSSEQYCQLDYILELRTQPRTWL</sequence>